<dbReference type="InterPro" id="IPR004245">
    <property type="entry name" value="DUF229"/>
</dbReference>
<name>A0AA36M860_CYLNA</name>
<proteinExistence type="predicted"/>
<organism evidence="2 3">
    <name type="scientific">Cylicocyclus nassatus</name>
    <name type="common">Nematode worm</name>
    <dbReference type="NCBI Taxonomy" id="53992"/>
    <lineage>
        <taxon>Eukaryota</taxon>
        <taxon>Metazoa</taxon>
        <taxon>Ecdysozoa</taxon>
        <taxon>Nematoda</taxon>
        <taxon>Chromadorea</taxon>
        <taxon>Rhabditida</taxon>
        <taxon>Rhabditina</taxon>
        <taxon>Rhabditomorpha</taxon>
        <taxon>Strongyloidea</taxon>
        <taxon>Strongylidae</taxon>
        <taxon>Cylicocyclus</taxon>
    </lineage>
</organism>
<keyword evidence="3" id="KW-1185">Reference proteome</keyword>
<dbReference type="Pfam" id="PF02995">
    <property type="entry name" value="DUF229"/>
    <property type="match status" value="1"/>
</dbReference>
<evidence type="ECO:0000313" key="3">
    <source>
        <dbReference type="Proteomes" id="UP001176961"/>
    </source>
</evidence>
<dbReference type="InterPro" id="IPR017850">
    <property type="entry name" value="Alkaline_phosphatase_core_sf"/>
</dbReference>
<dbReference type="PANTHER" id="PTHR10974">
    <property type="entry name" value="FI08016P-RELATED"/>
    <property type="match status" value="1"/>
</dbReference>
<dbReference type="GO" id="GO:0005615">
    <property type="term" value="C:extracellular space"/>
    <property type="evidence" value="ECO:0007669"/>
    <property type="project" value="TreeGrafter"/>
</dbReference>
<sequence>MIRTSRIQWIAIIVMVTISFILIHNAYTVHKNSGKPLIKGNIEAVKIASMPRPASISSFKEPEFPFEVIVTGQDADRDVRKNGGKSFGAAAFSLEGQTCRIPKLDINGSEVKNFFFNSKPLECSKNPQNWLFIDGSNNVQYIESRKSAKCSGSYVTRKNDSMSIHTAFDSLPAGNPMKSDFAVVRCKDGEQTWDGILMSVVRRSDQELLNHDSMKSPDGSGLNVYFLGFDSLSQMSFRRKLPKSVKVLEEVFDAVVLNGYNIVGDGTPQAFIPILTASTEEELPLTRKRFQNANYVDDVYPFIWSNFSSAGYVTLYGEDVFVVGAFNYRLKGFRNQPTDHYLRTIFKDYEKKGGHCLGSEPLHKTWFRYSREFMQVYKDMPRFLLMHQCRLSHDDINLVEVEDEDLASTLLEMHKSGALDDALVIVMADHGHRFAKLRETHQGQLEERLPFFAISLPAKFRQTEIGKKMAENLRGNKNRLTTPFDIHATLMDILHLPKDLSAMQDTSKRSLSLFRPIPENRTCSQAGIEAHWCTCLKWEDAMNTPEDKEMSQKLALAIVSVINRQLKDVFHLCAKLSLKELLEAKKLVPNEGLLKYKNVKDKDGFVPDLSGKTKTAFAHYQIKLRTKPGNAVYEVTLFYDFVAKEVHIDLNSISHPSKFGDAPHCIINDNYFLATFCVCHDKVTSFDS</sequence>
<dbReference type="CDD" id="cd16021">
    <property type="entry name" value="ALP_like"/>
    <property type="match status" value="1"/>
</dbReference>
<accession>A0AA36M860</accession>
<dbReference type="SUPFAM" id="SSF53649">
    <property type="entry name" value="Alkaline phosphatase-like"/>
    <property type="match status" value="1"/>
</dbReference>
<dbReference type="Proteomes" id="UP001176961">
    <property type="component" value="Unassembled WGS sequence"/>
</dbReference>
<dbReference type="Gene3D" id="3.40.720.10">
    <property type="entry name" value="Alkaline Phosphatase, subunit A"/>
    <property type="match status" value="1"/>
</dbReference>
<dbReference type="AlphaFoldDB" id="A0AA36M860"/>
<dbReference type="EMBL" id="CATQJL010000305">
    <property type="protein sequence ID" value="CAJ0601293.1"/>
    <property type="molecule type" value="Genomic_DNA"/>
</dbReference>
<dbReference type="PANTHER" id="PTHR10974:SF1">
    <property type="entry name" value="FI08016P-RELATED"/>
    <property type="match status" value="1"/>
</dbReference>
<comment type="caution">
    <text evidence="2">The sequence shown here is derived from an EMBL/GenBank/DDBJ whole genome shotgun (WGS) entry which is preliminary data.</text>
</comment>
<keyword evidence="1" id="KW-0812">Transmembrane</keyword>
<protein>
    <submittedName>
        <fullName evidence="2">Uncharacterized protein</fullName>
    </submittedName>
</protein>
<feature type="transmembrane region" description="Helical" evidence="1">
    <location>
        <begin position="7"/>
        <end position="27"/>
    </location>
</feature>
<reference evidence="2" key="1">
    <citation type="submission" date="2023-07" db="EMBL/GenBank/DDBJ databases">
        <authorList>
            <consortium name="CYATHOMIX"/>
        </authorList>
    </citation>
    <scope>NUCLEOTIDE SEQUENCE</scope>
    <source>
        <strain evidence="2">N/A</strain>
    </source>
</reference>
<gene>
    <name evidence="2" type="ORF">CYNAS_LOCUS13276</name>
</gene>
<keyword evidence="1" id="KW-1133">Transmembrane helix</keyword>
<dbReference type="FunFam" id="3.40.720.10:FF:000017">
    <property type="entry name" value="Predicted protein"/>
    <property type="match status" value="1"/>
</dbReference>
<keyword evidence="1" id="KW-0472">Membrane</keyword>
<evidence type="ECO:0000313" key="2">
    <source>
        <dbReference type="EMBL" id="CAJ0601293.1"/>
    </source>
</evidence>
<evidence type="ECO:0000256" key="1">
    <source>
        <dbReference type="SAM" id="Phobius"/>
    </source>
</evidence>